<dbReference type="Gene3D" id="6.10.250.3220">
    <property type="match status" value="1"/>
</dbReference>
<feature type="domain" description="C3H1-type" evidence="7">
    <location>
        <begin position="335"/>
        <end position="361"/>
    </location>
</feature>
<dbReference type="SMART" id="SM00356">
    <property type="entry name" value="ZnF_C3H1"/>
    <property type="match status" value="5"/>
</dbReference>
<keyword evidence="2" id="KW-0677">Repeat</keyword>
<evidence type="ECO:0000256" key="6">
    <source>
        <dbReference type="SAM" id="MobiDB-lite"/>
    </source>
</evidence>
<keyword evidence="9" id="KW-1185">Reference proteome</keyword>
<feature type="region of interest" description="Disordered" evidence="6">
    <location>
        <begin position="422"/>
        <end position="456"/>
    </location>
</feature>
<dbReference type="PANTHER" id="PTHR46156:SF1">
    <property type="entry name" value="ZINC FINGER CCCH DOMAIN-CONTAINING PROTEIN 3"/>
    <property type="match status" value="1"/>
</dbReference>
<evidence type="ECO:0000256" key="4">
    <source>
        <dbReference type="ARBA" id="ARBA00022833"/>
    </source>
</evidence>
<dbReference type="FunFam" id="4.10.1000.10:FF:000035">
    <property type="entry name" value="CCCH zinc finger protein, variant"/>
    <property type="match status" value="1"/>
</dbReference>
<reference evidence="8" key="1">
    <citation type="submission" date="2021-03" db="EMBL/GenBank/DDBJ databases">
        <authorList>
            <person name="Tagirdzhanova G."/>
        </authorList>
    </citation>
    <scope>NUCLEOTIDE SEQUENCE</scope>
</reference>
<dbReference type="Proteomes" id="UP000664534">
    <property type="component" value="Unassembled WGS sequence"/>
</dbReference>
<feature type="region of interest" description="Disordered" evidence="6">
    <location>
        <begin position="92"/>
        <end position="130"/>
    </location>
</feature>
<feature type="compositionally biased region" description="Acidic residues" evidence="6">
    <location>
        <begin position="430"/>
        <end position="453"/>
    </location>
</feature>
<dbReference type="OrthoDB" id="410307at2759"/>
<name>A0A8H3G762_9LECA</name>
<feature type="zinc finger region" description="C3H1-type" evidence="5">
    <location>
        <begin position="362"/>
        <end position="390"/>
    </location>
</feature>
<dbReference type="GO" id="GO:0008270">
    <property type="term" value="F:zinc ion binding"/>
    <property type="evidence" value="ECO:0007669"/>
    <property type="project" value="UniProtKB-KW"/>
</dbReference>
<keyword evidence="4 5" id="KW-0862">Zinc</keyword>
<comment type="caution">
    <text evidence="8">The sequence shown here is derived from an EMBL/GenBank/DDBJ whole genome shotgun (WGS) entry which is preliminary data.</text>
</comment>
<feature type="compositionally biased region" description="Polar residues" evidence="6">
    <location>
        <begin position="225"/>
        <end position="247"/>
    </location>
</feature>
<feature type="compositionally biased region" description="Polar residues" evidence="6">
    <location>
        <begin position="45"/>
        <end position="55"/>
    </location>
</feature>
<proteinExistence type="predicted"/>
<gene>
    <name evidence="8" type="ORF">IMSHALPRED_000660</name>
</gene>
<keyword evidence="1 5" id="KW-0479">Metal-binding</keyword>
<dbReference type="SUPFAM" id="SSF90229">
    <property type="entry name" value="CCCH zinc finger"/>
    <property type="match status" value="3"/>
</dbReference>
<dbReference type="Pfam" id="PF14608">
    <property type="entry name" value="zf-CCCH_2"/>
    <property type="match status" value="1"/>
</dbReference>
<feature type="domain" description="C3H1-type" evidence="7">
    <location>
        <begin position="311"/>
        <end position="334"/>
    </location>
</feature>
<feature type="zinc finger region" description="C3H1-type" evidence="5">
    <location>
        <begin position="335"/>
        <end position="361"/>
    </location>
</feature>
<evidence type="ECO:0000259" key="7">
    <source>
        <dbReference type="PROSITE" id="PS50103"/>
    </source>
</evidence>
<sequence>MSEEDQELLEKISKISGHINLHKTQATPAQHGPDGGFAPSRPWNKYTQGSPNNMNAAPWRSPRVAPYSRARGRAGRAVANPHRNRTLVLNNTAGASHSSAKELSPDVTPSSARAVQSEDEEPAPAHSTNRWVTKRDRHMQLINSSVYDKETQARNKAIEETRRQKALQKDQREKQKIARHLNALTSRAGPAANVVHEISINGLRFHVADGGSKLVRLRGEDLDSGTHSSSRSQLLGATDPASTTPKQANVGGVTFLRSKNGNLYRSGIVKAKRAAGKVKKIAEACKRFTLTGQCPKGPACPYLHDPLKVAMCKEYLQTGSCPAGDSCDLSHDHTPERVPACLHFLRGKCSNPSCRYAHIRVNPSASVCKDFAVLGYCSRGANCSERHVHECPDYANTGVCRKPKCHLPHVDRAGQIRKHAANVADRANGSEEDDSDIVSDDDYDEIDSDDVDSDGLREDVMQLSDDTDPRALAQQQDFVQF</sequence>
<dbReference type="GO" id="GO:0005634">
    <property type="term" value="C:nucleus"/>
    <property type="evidence" value="ECO:0007669"/>
    <property type="project" value="TreeGrafter"/>
</dbReference>
<accession>A0A8H3G762</accession>
<organism evidence="8 9">
    <name type="scientific">Imshaugia aleurites</name>
    <dbReference type="NCBI Taxonomy" id="172621"/>
    <lineage>
        <taxon>Eukaryota</taxon>
        <taxon>Fungi</taxon>
        <taxon>Dikarya</taxon>
        <taxon>Ascomycota</taxon>
        <taxon>Pezizomycotina</taxon>
        <taxon>Lecanoromycetes</taxon>
        <taxon>OSLEUM clade</taxon>
        <taxon>Lecanoromycetidae</taxon>
        <taxon>Lecanorales</taxon>
        <taxon>Lecanorineae</taxon>
        <taxon>Parmeliaceae</taxon>
        <taxon>Imshaugia</taxon>
    </lineage>
</organism>
<dbReference type="PANTHER" id="PTHR46156">
    <property type="entry name" value="CCCH ZINGC FINGER"/>
    <property type="match status" value="1"/>
</dbReference>
<feature type="region of interest" description="Disordered" evidence="6">
    <location>
        <begin position="67"/>
        <end position="86"/>
    </location>
</feature>
<dbReference type="InterPro" id="IPR036855">
    <property type="entry name" value="Znf_CCCH_sf"/>
</dbReference>
<dbReference type="InterPro" id="IPR000571">
    <property type="entry name" value="Znf_CCCH"/>
</dbReference>
<dbReference type="AlphaFoldDB" id="A0A8H3G762"/>
<dbReference type="EMBL" id="CAJPDT010000105">
    <property type="protein sequence ID" value="CAF9938097.1"/>
    <property type="molecule type" value="Genomic_DNA"/>
</dbReference>
<feature type="zinc finger region" description="C3H1-type" evidence="5">
    <location>
        <begin position="279"/>
        <end position="307"/>
    </location>
</feature>
<feature type="zinc finger region" description="C3H1-type" evidence="5">
    <location>
        <begin position="311"/>
        <end position="334"/>
    </location>
</feature>
<feature type="domain" description="C3H1-type" evidence="7">
    <location>
        <begin position="279"/>
        <end position="307"/>
    </location>
</feature>
<evidence type="ECO:0000256" key="1">
    <source>
        <dbReference type="ARBA" id="ARBA00022723"/>
    </source>
</evidence>
<evidence type="ECO:0000256" key="5">
    <source>
        <dbReference type="PROSITE-ProRule" id="PRU00723"/>
    </source>
</evidence>
<protein>
    <recommendedName>
        <fullName evidence="7">C3H1-type domain-containing protein</fullName>
    </recommendedName>
</protein>
<dbReference type="Pfam" id="PF00642">
    <property type="entry name" value="zf-CCCH"/>
    <property type="match status" value="1"/>
</dbReference>
<evidence type="ECO:0000256" key="3">
    <source>
        <dbReference type="ARBA" id="ARBA00022771"/>
    </source>
</evidence>
<dbReference type="PROSITE" id="PS50103">
    <property type="entry name" value="ZF_C3H1"/>
    <property type="match status" value="4"/>
</dbReference>
<evidence type="ECO:0000256" key="2">
    <source>
        <dbReference type="ARBA" id="ARBA00022737"/>
    </source>
</evidence>
<feature type="domain" description="C3H1-type" evidence="7">
    <location>
        <begin position="362"/>
        <end position="390"/>
    </location>
</feature>
<evidence type="ECO:0000313" key="9">
    <source>
        <dbReference type="Proteomes" id="UP000664534"/>
    </source>
</evidence>
<feature type="region of interest" description="Disordered" evidence="6">
    <location>
        <begin position="19"/>
        <end position="62"/>
    </location>
</feature>
<dbReference type="Gene3D" id="4.10.1000.10">
    <property type="entry name" value="Zinc finger, CCCH-type"/>
    <property type="match status" value="2"/>
</dbReference>
<dbReference type="FunFam" id="4.10.1000.10:FF:000022">
    <property type="entry name" value="Zinc finger CCCH domain-containing protein 7"/>
    <property type="match status" value="1"/>
</dbReference>
<feature type="region of interest" description="Disordered" evidence="6">
    <location>
        <begin position="221"/>
        <end position="248"/>
    </location>
</feature>
<evidence type="ECO:0000313" key="8">
    <source>
        <dbReference type="EMBL" id="CAF9938097.1"/>
    </source>
</evidence>
<keyword evidence="3 5" id="KW-0863">Zinc-finger</keyword>